<dbReference type="PANTHER" id="PTHR30469">
    <property type="entry name" value="MULTIDRUG RESISTANCE PROTEIN MDTA"/>
    <property type="match status" value="1"/>
</dbReference>
<dbReference type="EMBL" id="BART01034494">
    <property type="protein sequence ID" value="GAH17622.1"/>
    <property type="molecule type" value="Genomic_DNA"/>
</dbReference>
<dbReference type="PANTHER" id="PTHR30469:SF15">
    <property type="entry name" value="HLYD FAMILY OF SECRETION PROTEINS"/>
    <property type="match status" value="1"/>
</dbReference>
<evidence type="ECO:0000313" key="1">
    <source>
        <dbReference type="EMBL" id="GAH17622.1"/>
    </source>
</evidence>
<protein>
    <submittedName>
        <fullName evidence="1">Uncharacterized protein</fullName>
    </submittedName>
</protein>
<dbReference type="AlphaFoldDB" id="X1DBM8"/>
<accession>X1DBM8</accession>
<feature type="non-terminal residue" evidence="1">
    <location>
        <position position="211"/>
    </location>
</feature>
<dbReference type="SUPFAM" id="SSF111369">
    <property type="entry name" value="HlyD-like secretion proteins"/>
    <property type="match status" value="1"/>
</dbReference>
<dbReference type="GO" id="GO:0015562">
    <property type="term" value="F:efflux transmembrane transporter activity"/>
    <property type="evidence" value="ECO:0007669"/>
    <property type="project" value="TreeGrafter"/>
</dbReference>
<sequence>KKEMVSNGKLKALRKSILKFRISEELEYLPVKNGDFVKKGQHIARLHQFDLKQKLSQAQIHLDKAHLELQDELIGRGYFPNDSLEVPENILNAARMRTGVASAENEMETARFNYESTILKAPFSGKIANLQYKIYEKISPGDDFCTLIDDSVFEVEFSVLETELQEISLNKEVKIIPFAIDTLVKGRVSEINPVVEENGLIKVKAVVRNPG</sequence>
<dbReference type="GO" id="GO:1990281">
    <property type="term" value="C:efflux pump complex"/>
    <property type="evidence" value="ECO:0007669"/>
    <property type="project" value="TreeGrafter"/>
</dbReference>
<organism evidence="1">
    <name type="scientific">marine sediment metagenome</name>
    <dbReference type="NCBI Taxonomy" id="412755"/>
    <lineage>
        <taxon>unclassified sequences</taxon>
        <taxon>metagenomes</taxon>
        <taxon>ecological metagenomes</taxon>
    </lineage>
</organism>
<comment type="caution">
    <text evidence="1">The sequence shown here is derived from an EMBL/GenBank/DDBJ whole genome shotgun (WGS) entry which is preliminary data.</text>
</comment>
<dbReference type="Gene3D" id="1.10.287.470">
    <property type="entry name" value="Helix hairpin bin"/>
    <property type="match status" value="1"/>
</dbReference>
<feature type="non-terminal residue" evidence="1">
    <location>
        <position position="1"/>
    </location>
</feature>
<dbReference type="Gene3D" id="2.40.30.170">
    <property type="match status" value="1"/>
</dbReference>
<reference evidence="1" key="1">
    <citation type="journal article" date="2014" name="Front. Microbiol.">
        <title>High frequency of phylogenetically diverse reductive dehalogenase-homologous genes in deep subseafloor sedimentary metagenomes.</title>
        <authorList>
            <person name="Kawai M."/>
            <person name="Futagami T."/>
            <person name="Toyoda A."/>
            <person name="Takaki Y."/>
            <person name="Nishi S."/>
            <person name="Hori S."/>
            <person name="Arai W."/>
            <person name="Tsubouchi T."/>
            <person name="Morono Y."/>
            <person name="Uchiyama I."/>
            <person name="Ito T."/>
            <person name="Fujiyama A."/>
            <person name="Inagaki F."/>
            <person name="Takami H."/>
        </authorList>
    </citation>
    <scope>NUCLEOTIDE SEQUENCE</scope>
    <source>
        <strain evidence="1">Expedition CK06-06</strain>
    </source>
</reference>
<dbReference type="Gene3D" id="2.40.50.100">
    <property type="match status" value="1"/>
</dbReference>
<name>X1DBM8_9ZZZZ</name>
<gene>
    <name evidence="1" type="ORF">S01H4_58937</name>
</gene>
<proteinExistence type="predicted"/>